<evidence type="ECO:0000259" key="8">
    <source>
        <dbReference type="SMART" id="SM00363"/>
    </source>
</evidence>
<dbReference type="Gene3D" id="3.30.70.580">
    <property type="entry name" value="Pseudouridine synthase I, catalytic domain, N-terminal subdomain"/>
    <property type="match status" value="1"/>
</dbReference>
<dbReference type="SUPFAM" id="SSF55174">
    <property type="entry name" value="Alpha-L RNA-binding motif"/>
    <property type="match status" value="1"/>
</dbReference>
<dbReference type="GO" id="GO:0160138">
    <property type="term" value="F:23S rRNA pseudouridine(2604) synthase activity"/>
    <property type="evidence" value="ECO:0007669"/>
    <property type="project" value="UniProtKB-EC"/>
</dbReference>
<evidence type="ECO:0000256" key="1">
    <source>
        <dbReference type="ARBA" id="ARBA00008348"/>
    </source>
</evidence>
<dbReference type="PROSITE" id="PS50889">
    <property type="entry name" value="S4"/>
    <property type="match status" value="1"/>
</dbReference>
<dbReference type="InterPro" id="IPR006145">
    <property type="entry name" value="PsdUridine_synth_RsuA/RluA"/>
</dbReference>
<keyword evidence="5" id="KW-0694">RNA-binding</keyword>
<reference evidence="9 10" key="1">
    <citation type="submission" date="2023-04" db="EMBL/GenBank/DDBJ databases">
        <title>A long-awaited taxogenomic arrangement of the family Halomonadaceae.</title>
        <authorList>
            <person name="De La Haba R."/>
            <person name="Chuvochina M."/>
            <person name="Wittouck S."/>
            <person name="Arahal D.R."/>
            <person name="Sanchez-Porro C."/>
            <person name="Hugenholtz P."/>
            <person name="Ventosa A."/>
        </authorList>
    </citation>
    <scope>NUCLEOTIDE SEQUENCE [LARGE SCALE GENOMIC DNA]</scope>
    <source>
        <strain evidence="9 10">DSM 22428</strain>
    </source>
</reference>
<feature type="compositionally biased region" description="Low complexity" evidence="7">
    <location>
        <begin position="268"/>
        <end position="287"/>
    </location>
</feature>
<dbReference type="PROSITE" id="PS01149">
    <property type="entry name" value="PSI_RSU"/>
    <property type="match status" value="1"/>
</dbReference>
<comment type="catalytic activity">
    <reaction evidence="4">
        <text>uridine(2604) in 23S rRNA = pseudouridine(2604) in 23S rRNA</text>
        <dbReference type="Rhea" id="RHEA:38875"/>
        <dbReference type="Rhea" id="RHEA-COMP:10093"/>
        <dbReference type="Rhea" id="RHEA-COMP:10094"/>
        <dbReference type="ChEBI" id="CHEBI:65314"/>
        <dbReference type="ChEBI" id="CHEBI:65315"/>
        <dbReference type="EC" id="5.4.99.21"/>
    </reaction>
</comment>
<dbReference type="NCBIfam" id="NF007784">
    <property type="entry name" value="PRK10475.1"/>
    <property type="match status" value="1"/>
</dbReference>
<dbReference type="Pfam" id="PF00849">
    <property type="entry name" value="PseudoU_synth_2"/>
    <property type="match status" value="1"/>
</dbReference>
<dbReference type="InterPro" id="IPR036986">
    <property type="entry name" value="S4_RNA-bd_sf"/>
</dbReference>
<evidence type="ECO:0000256" key="6">
    <source>
        <dbReference type="RuleBase" id="RU003887"/>
    </source>
</evidence>
<name>A0ABU1GRB0_9GAMM</name>
<feature type="region of interest" description="Disordered" evidence="7">
    <location>
        <begin position="236"/>
        <end position="401"/>
    </location>
</feature>
<accession>A0ABU1GRB0</accession>
<dbReference type="InterPro" id="IPR000748">
    <property type="entry name" value="PsdUridine_synth_RsuA/RluB/E/F"/>
</dbReference>
<dbReference type="InterPro" id="IPR020103">
    <property type="entry name" value="PsdUridine_synth_cat_dom_sf"/>
</dbReference>
<keyword evidence="2 6" id="KW-0413">Isomerase</keyword>
<evidence type="ECO:0000256" key="3">
    <source>
        <dbReference type="ARBA" id="ARBA00036390"/>
    </source>
</evidence>
<sequence length="401" mass="42348">MSFRQSTRINKYISESGMCSRREADRFVEQGNVWINGRRATTGDQVAPGDRVKVNGQEIEPLEDDDFVLIALNKPPGIVSTTDSSEKANIVDFVGHGARIFPIGRLDKDSEGLIFLTSNGDLVNKILRAGNNHEKEYRVTVDKPITERFIDGMQQGVPILGQVTKRCRVEKVSANVFDITLVQGLNRQIRRMCEYFGYEVTRLVRNRIMNVSLKGLALGDWRDLTPKEIDGIVAQTQQSEKVADKGRSAHGKPASKTGAKSHDHASGKRSAASRSAGGAKNTSSKTSGKGGAAGRHTAKSGAQGSAKPPGKGGSATKNKPATKSKPAASGKAGPKSASNATKGTSATKRKPAGRHAAKQGGAGPGKAGAPARKSGRSEARGSGKSRPASGGGRSGQGRTKR</sequence>
<dbReference type="Gene3D" id="3.10.290.10">
    <property type="entry name" value="RNA-binding S4 domain"/>
    <property type="match status" value="1"/>
</dbReference>
<evidence type="ECO:0000256" key="5">
    <source>
        <dbReference type="PROSITE-ProRule" id="PRU00182"/>
    </source>
</evidence>
<evidence type="ECO:0000256" key="7">
    <source>
        <dbReference type="SAM" id="MobiDB-lite"/>
    </source>
</evidence>
<evidence type="ECO:0000256" key="2">
    <source>
        <dbReference type="ARBA" id="ARBA00023235"/>
    </source>
</evidence>
<evidence type="ECO:0000313" key="9">
    <source>
        <dbReference type="EMBL" id="MDR5894560.1"/>
    </source>
</evidence>
<dbReference type="InterPro" id="IPR018496">
    <property type="entry name" value="PsdUridine_synth_RsuA/RluB_CS"/>
</dbReference>
<dbReference type="EMBL" id="JARWAO010000001">
    <property type="protein sequence ID" value="MDR5894560.1"/>
    <property type="molecule type" value="Genomic_DNA"/>
</dbReference>
<keyword evidence="10" id="KW-1185">Reference proteome</keyword>
<dbReference type="InterPro" id="IPR050343">
    <property type="entry name" value="RsuA_PseudoU_synthase"/>
</dbReference>
<dbReference type="PANTHER" id="PTHR47683:SF2">
    <property type="entry name" value="RNA-BINDING S4 DOMAIN-CONTAINING PROTEIN"/>
    <property type="match status" value="1"/>
</dbReference>
<dbReference type="SMART" id="SM00363">
    <property type="entry name" value="S4"/>
    <property type="match status" value="1"/>
</dbReference>
<dbReference type="RefSeq" id="WP_251593358.1">
    <property type="nucleotide sequence ID" value="NZ_JAMLJI010000002.1"/>
</dbReference>
<dbReference type="InterPro" id="IPR042092">
    <property type="entry name" value="PsdUridine_s_RsuA/RluB/E/F_cat"/>
</dbReference>
<dbReference type="Gene3D" id="3.30.70.1560">
    <property type="entry name" value="Alpha-L RNA-binding motif"/>
    <property type="match status" value="1"/>
</dbReference>
<dbReference type="InterPro" id="IPR002942">
    <property type="entry name" value="S4_RNA-bd"/>
</dbReference>
<dbReference type="InterPro" id="IPR020094">
    <property type="entry name" value="TruA/RsuA/RluB/E/F_N"/>
</dbReference>
<dbReference type="PANTHER" id="PTHR47683">
    <property type="entry name" value="PSEUDOURIDINE SYNTHASE FAMILY PROTEIN-RELATED"/>
    <property type="match status" value="1"/>
</dbReference>
<feature type="domain" description="RNA-binding S4" evidence="8">
    <location>
        <begin position="7"/>
        <end position="63"/>
    </location>
</feature>
<dbReference type="NCBIfam" id="TIGR00093">
    <property type="entry name" value="pseudouridine synthase"/>
    <property type="match status" value="1"/>
</dbReference>
<proteinExistence type="inferred from homology"/>
<dbReference type="CDD" id="cd02554">
    <property type="entry name" value="PseudoU_synth_RluF"/>
    <property type="match status" value="1"/>
</dbReference>
<comment type="catalytic activity">
    <reaction evidence="3">
        <text>uridine(35) in tRNA(Tyr) = pseudouridine(35) in tRNA(Tyr)</text>
        <dbReference type="Rhea" id="RHEA:60556"/>
        <dbReference type="Rhea" id="RHEA-COMP:15607"/>
        <dbReference type="Rhea" id="RHEA-COMP:15608"/>
        <dbReference type="ChEBI" id="CHEBI:65314"/>
        <dbReference type="ChEBI" id="CHEBI:65315"/>
    </reaction>
</comment>
<organism evidence="9 10">
    <name type="scientific">Larsenimonas suaedae</name>
    <dbReference type="NCBI Taxonomy" id="1851019"/>
    <lineage>
        <taxon>Bacteria</taxon>
        <taxon>Pseudomonadati</taxon>
        <taxon>Pseudomonadota</taxon>
        <taxon>Gammaproteobacteria</taxon>
        <taxon>Oceanospirillales</taxon>
        <taxon>Halomonadaceae</taxon>
        <taxon>Larsenimonas</taxon>
    </lineage>
</organism>
<gene>
    <name evidence="9" type="primary">rluF</name>
    <name evidence="9" type="ORF">QC825_00570</name>
</gene>
<dbReference type="EC" id="5.4.99.-" evidence="6"/>
<protein>
    <recommendedName>
        <fullName evidence="6">Pseudouridine synthase</fullName>
        <ecNumber evidence="6">5.4.99.-</ecNumber>
    </recommendedName>
</protein>
<dbReference type="CDD" id="cd00165">
    <property type="entry name" value="S4"/>
    <property type="match status" value="1"/>
</dbReference>
<comment type="caution">
    <text evidence="9">The sequence shown here is derived from an EMBL/GenBank/DDBJ whole genome shotgun (WGS) entry which is preliminary data.</text>
</comment>
<evidence type="ECO:0000256" key="4">
    <source>
        <dbReference type="ARBA" id="ARBA00036535"/>
    </source>
</evidence>
<feature type="compositionally biased region" description="Basic residues" evidence="7">
    <location>
        <begin position="347"/>
        <end position="357"/>
    </location>
</feature>
<dbReference type="Proteomes" id="UP001269375">
    <property type="component" value="Unassembled WGS sequence"/>
</dbReference>
<dbReference type="SUPFAM" id="SSF55120">
    <property type="entry name" value="Pseudouridine synthase"/>
    <property type="match status" value="1"/>
</dbReference>
<evidence type="ECO:0000313" key="10">
    <source>
        <dbReference type="Proteomes" id="UP001269375"/>
    </source>
</evidence>
<feature type="compositionally biased region" description="Low complexity" evidence="7">
    <location>
        <begin position="314"/>
        <end position="340"/>
    </location>
</feature>
<dbReference type="Pfam" id="PF01479">
    <property type="entry name" value="S4"/>
    <property type="match status" value="1"/>
</dbReference>
<comment type="similarity">
    <text evidence="1 6">Belongs to the pseudouridine synthase RsuA family.</text>
</comment>